<proteinExistence type="predicted"/>
<organism evidence="2 3">
    <name type="scientific">Plakobranchus ocellatus</name>
    <dbReference type="NCBI Taxonomy" id="259542"/>
    <lineage>
        <taxon>Eukaryota</taxon>
        <taxon>Metazoa</taxon>
        <taxon>Spiralia</taxon>
        <taxon>Lophotrochozoa</taxon>
        <taxon>Mollusca</taxon>
        <taxon>Gastropoda</taxon>
        <taxon>Heterobranchia</taxon>
        <taxon>Euthyneura</taxon>
        <taxon>Panpulmonata</taxon>
        <taxon>Sacoglossa</taxon>
        <taxon>Placobranchoidea</taxon>
        <taxon>Plakobranchidae</taxon>
        <taxon>Plakobranchus</taxon>
    </lineage>
</organism>
<gene>
    <name evidence="2" type="ORF">PoB_003911000</name>
</gene>
<dbReference type="AlphaFoldDB" id="A0AAV4AZ73"/>
<dbReference type="EMBL" id="BLXT01004434">
    <property type="protein sequence ID" value="GFO12605.1"/>
    <property type="molecule type" value="Genomic_DNA"/>
</dbReference>
<accession>A0AAV4AZ73</accession>
<comment type="caution">
    <text evidence="2">The sequence shown here is derived from an EMBL/GenBank/DDBJ whole genome shotgun (WGS) entry which is preliminary data.</text>
</comment>
<sequence>MSKRCSVRQRMRFAALESCVHLLYRLMSICQSAGHIADLATIYWILRQLTIQTGATASWRATKIKRDRVGFHTALPPAFREDGGQKNPLPPDQGVEGPTAGVSHFGKAMITIKISVALPPDFQEVDSHRSAWLSKGGAQRFRVGL</sequence>
<evidence type="ECO:0000313" key="3">
    <source>
        <dbReference type="Proteomes" id="UP000735302"/>
    </source>
</evidence>
<feature type="region of interest" description="Disordered" evidence="1">
    <location>
        <begin position="77"/>
        <end position="96"/>
    </location>
</feature>
<name>A0AAV4AZ73_9GAST</name>
<evidence type="ECO:0000256" key="1">
    <source>
        <dbReference type="SAM" id="MobiDB-lite"/>
    </source>
</evidence>
<reference evidence="2 3" key="1">
    <citation type="journal article" date="2021" name="Elife">
        <title>Chloroplast acquisition without the gene transfer in kleptoplastic sea slugs, Plakobranchus ocellatus.</title>
        <authorList>
            <person name="Maeda T."/>
            <person name="Takahashi S."/>
            <person name="Yoshida T."/>
            <person name="Shimamura S."/>
            <person name="Takaki Y."/>
            <person name="Nagai Y."/>
            <person name="Toyoda A."/>
            <person name="Suzuki Y."/>
            <person name="Arimoto A."/>
            <person name="Ishii H."/>
            <person name="Satoh N."/>
            <person name="Nishiyama T."/>
            <person name="Hasebe M."/>
            <person name="Maruyama T."/>
            <person name="Minagawa J."/>
            <person name="Obokata J."/>
            <person name="Shigenobu S."/>
        </authorList>
    </citation>
    <scope>NUCLEOTIDE SEQUENCE [LARGE SCALE GENOMIC DNA]</scope>
</reference>
<keyword evidence="3" id="KW-1185">Reference proteome</keyword>
<dbReference type="Proteomes" id="UP000735302">
    <property type="component" value="Unassembled WGS sequence"/>
</dbReference>
<protein>
    <submittedName>
        <fullName evidence="2">Uncharacterized protein</fullName>
    </submittedName>
</protein>
<evidence type="ECO:0000313" key="2">
    <source>
        <dbReference type="EMBL" id="GFO12605.1"/>
    </source>
</evidence>